<comment type="caution">
    <text evidence="1">The sequence shown here is derived from an EMBL/GenBank/DDBJ whole genome shotgun (WGS) entry which is preliminary data.</text>
</comment>
<feature type="non-terminal residue" evidence="1">
    <location>
        <position position="1"/>
    </location>
</feature>
<dbReference type="EMBL" id="CAJVPM010007374">
    <property type="protein sequence ID" value="CAG8544974.1"/>
    <property type="molecule type" value="Genomic_DNA"/>
</dbReference>
<name>A0ACA9LWL4_9GLOM</name>
<gene>
    <name evidence="1" type="ORF">SCALOS_LOCUS4977</name>
</gene>
<sequence length="86" mass="10013">TKFLNKDIQNIANNNSTLKKKQKVNKIVTTKLEDIRNDEDLEFLYSGFESAYNLANCSKSTLLDENNDRPSKRTRNQKKNIDNFSK</sequence>
<accession>A0ACA9LWL4</accession>
<dbReference type="Proteomes" id="UP000789860">
    <property type="component" value="Unassembled WGS sequence"/>
</dbReference>
<protein>
    <submittedName>
        <fullName evidence="1">11493_t:CDS:1</fullName>
    </submittedName>
</protein>
<keyword evidence="2" id="KW-1185">Reference proteome</keyword>
<reference evidence="1" key="1">
    <citation type="submission" date="2021-06" db="EMBL/GenBank/DDBJ databases">
        <authorList>
            <person name="Kallberg Y."/>
            <person name="Tangrot J."/>
            <person name="Rosling A."/>
        </authorList>
    </citation>
    <scope>NUCLEOTIDE SEQUENCE</scope>
    <source>
        <strain evidence="1">AU212A</strain>
    </source>
</reference>
<proteinExistence type="predicted"/>
<organism evidence="1 2">
    <name type="scientific">Scutellospora calospora</name>
    <dbReference type="NCBI Taxonomy" id="85575"/>
    <lineage>
        <taxon>Eukaryota</taxon>
        <taxon>Fungi</taxon>
        <taxon>Fungi incertae sedis</taxon>
        <taxon>Mucoromycota</taxon>
        <taxon>Glomeromycotina</taxon>
        <taxon>Glomeromycetes</taxon>
        <taxon>Diversisporales</taxon>
        <taxon>Gigasporaceae</taxon>
        <taxon>Scutellospora</taxon>
    </lineage>
</organism>
<evidence type="ECO:0000313" key="1">
    <source>
        <dbReference type="EMBL" id="CAG8544974.1"/>
    </source>
</evidence>
<evidence type="ECO:0000313" key="2">
    <source>
        <dbReference type="Proteomes" id="UP000789860"/>
    </source>
</evidence>